<feature type="region of interest" description="Disordered" evidence="1">
    <location>
        <begin position="1"/>
        <end position="85"/>
    </location>
</feature>
<sequence>MRAILPRPAPAPPRENGATAHIAGPRSGCPSLRAPRPAGRAQDDRSVSGRPATWNGRGPGRVRWPATASAPHPTRRDLLWHNRIR</sequence>
<comment type="caution">
    <text evidence="2">The sequence shown here is derived from an EMBL/GenBank/DDBJ whole genome shotgun (WGS) entry which is preliminary data.</text>
</comment>
<dbReference type="Proteomes" id="UP000612808">
    <property type="component" value="Unassembled WGS sequence"/>
</dbReference>
<proteinExistence type="predicted"/>
<evidence type="ECO:0000313" key="3">
    <source>
        <dbReference type="Proteomes" id="UP000612808"/>
    </source>
</evidence>
<dbReference type="EMBL" id="BOMB01000017">
    <property type="protein sequence ID" value="GID12182.1"/>
    <property type="molecule type" value="Genomic_DNA"/>
</dbReference>
<accession>A0A8J3J571</accession>
<gene>
    <name evidence="2" type="ORF">Aru02nite_30710</name>
</gene>
<feature type="compositionally biased region" description="Basic and acidic residues" evidence="1">
    <location>
        <begin position="74"/>
        <end position="85"/>
    </location>
</feature>
<reference evidence="2" key="1">
    <citation type="submission" date="2021-01" db="EMBL/GenBank/DDBJ databases">
        <title>Whole genome shotgun sequence of Actinocatenispora rupis NBRC 107355.</title>
        <authorList>
            <person name="Komaki H."/>
            <person name="Tamura T."/>
        </authorList>
    </citation>
    <scope>NUCLEOTIDE SEQUENCE</scope>
    <source>
        <strain evidence="2">NBRC 107355</strain>
    </source>
</reference>
<dbReference type="AlphaFoldDB" id="A0A8J3J571"/>
<evidence type="ECO:0000256" key="1">
    <source>
        <dbReference type="SAM" id="MobiDB-lite"/>
    </source>
</evidence>
<protein>
    <submittedName>
        <fullName evidence="2">Uncharacterized protein</fullName>
    </submittedName>
</protein>
<evidence type="ECO:0000313" key="2">
    <source>
        <dbReference type="EMBL" id="GID12182.1"/>
    </source>
</evidence>
<organism evidence="2 3">
    <name type="scientific">Actinocatenispora rupis</name>
    <dbReference type="NCBI Taxonomy" id="519421"/>
    <lineage>
        <taxon>Bacteria</taxon>
        <taxon>Bacillati</taxon>
        <taxon>Actinomycetota</taxon>
        <taxon>Actinomycetes</taxon>
        <taxon>Micromonosporales</taxon>
        <taxon>Micromonosporaceae</taxon>
        <taxon>Actinocatenispora</taxon>
    </lineage>
</organism>
<keyword evidence="3" id="KW-1185">Reference proteome</keyword>
<name>A0A8J3J571_9ACTN</name>